<dbReference type="Pfam" id="PF05739">
    <property type="entry name" value="SNARE"/>
    <property type="match status" value="1"/>
</dbReference>
<keyword evidence="7" id="KW-0333">Golgi apparatus</keyword>
<comment type="subcellular location">
    <subcellularLocation>
        <location evidence="1">Golgi apparatus membrane</location>
        <topology evidence="1">Single-pass type IV membrane protein</topology>
    </subcellularLocation>
</comment>
<keyword evidence="8 10" id="KW-0175">Coiled coil</keyword>
<dbReference type="PROSITE" id="PS50192">
    <property type="entry name" value="T_SNARE"/>
    <property type="match status" value="1"/>
</dbReference>
<dbReference type="SUPFAM" id="SSF47661">
    <property type="entry name" value="t-snare proteins"/>
    <property type="match status" value="1"/>
</dbReference>
<protein>
    <submittedName>
        <fullName evidence="13">Syntaxin-16, putative</fullName>
    </submittedName>
</protein>
<evidence type="ECO:0000256" key="8">
    <source>
        <dbReference type="ARBA" id="ARBA00023054"/>
    </source>
</evidence>
<dbReference type="PANTHER" id="PTHR19957:SF83">
    <property type="entry name" value="SYNTAXIN-16"/>
    <property type="match status" value="1"/>
</dbReference>
<dbReference type="Gene3D" id="1.20.58.70">
    <property type="match status" value="1"/>
</dbReference>
<feature type="domain" description="T-SNARE coiled-coil homology" evidence="12">
    <location>
        <begin position="185"/>
        <end position="247"/>
    </location>
</feature>
<keyword evidence="9 11" id="KW-0472">Membrane</keyword>
<evidence type="ECO:0000256" key="2">
    <source>
        <dbReference type="ARBA" id="ARBA00009063"/>
    </source>
</evidence>
<dbReference type="GO" id="GO:0048278">
    <property type="term" value="P:vesicle docking"/>
    <property type="evidence" value="ECO:0007669"/>
    <property type="project" value="TreeGrafter"/>
</dbReference>
<organism evidence="13 14">
    <name type="scientific">Entamoeba invadens IP1</name>
    <dbReference type="NCBI Taxonomy" id="370355"/>
    <lineage>
        <taxon>Eukaryota</taxon>
        <taxon>Amoebozoa</taxon>
        <taxon>Evosea</taxon>
        <taxon>Archamoebae</taxon>
        <taxon>Mastigamoebida</taxon>
        <taxon>Entamoebidae</taxon>
        <taxon>Entamoeba</taxon>
    </lineage>
</organism>
<evidence type="ECO:0000256" key="3">
    <source>
        <dbReference type="ARBA" id="ARBA00022448"/>
    </source>
</evidence>
<dbReference type="InterPro" id="IPR045242">
    <property type="entry name" value="Syntaxin"/>
</dbReference>
<dbReference type="InterPro" id="IPR010989">
    <property type="entry name" value="SNARE"/>
</dbReference>
<dbReference type="GO" id="GO:0031201">
    <property type="term" value="C:SNARE complex"/>
    <property type="evidence" value="ECO:0007669"/>
    <property type="project" value="TreeGrafter"/>
</dbReference>
<sequence>MSNISIGFSRDWTTEFFDQRVAFLGTTIVDLQSQVVPLNDQPQWSTVVDQLKSQIAECDLKMEELGRLQKRYLSIDLDDYEQIGRDVDAKTNEVKSMLRKMQNGVTQFARFKEIDNPTVIQNVQINLADDVNTVAEKFKRQNKDYLLKLKQRTKKFDDCFSNGEDEGVYSFGFDEKQVGMLTESEELVNSRVEEIKKIAKTVQELAEMTRELNSLVHEQGTIVDRIDYNIQHTEKHVAKAVQEIKQAEKYQKATRVKIIVLILLLLIVGGVIVLVLKVAL</sequence>
<evidence type="ECO:0000256" key="5">
    <source>
        <dbReference type="ARBA" id="ARBA00022927"/>
    </source>
</evidence>
<dbReference type="RefSeq" id="XP_004254962.1">
    <property type="nucleotide sequence ID" value="XM_004254914.1"/>
</dbReference>
<gene>
    <name evidence="13" type="ORF">EIN_224340</name>
</gene>
<evidence type="ECO:0000256" key="10">
    <source>
        <dbReference type="SAM" id="Coils"/>
    </source>
</evidence>
<keyword evidence="14" id="KW-1185">Reference proteome</keyword>
<evidence type="ECO:0000259" key="12">
    <source>
        <dbReference type="PROSITE" id="PS50192"/>
    </source>
</evidence>
<evidence type="ECO:0000256" key="4">
    <source>
        <dbReference type="ARBA" id="ARBA00022692"/>
    </source>
</evidence>
<dbReference type="PANTHER" id="PTHR19957">
    <property type="entry name" value="SYNTAXIN"/>
    <property type="match status" value="1"/>
</dbReference>
<dbReference type="CDD" id="cd15845">
    <property type="entry name" value="SNARE_syntaxin16"/>
    <property type="match status" value="1"/>
</dbReference>
<evidence type="ECO:0000256" key="1">
    <source>
        <dbReference type="ARBA" id="ARBA00004409"/>
    </source>
</evidence>
<dbReference type="Proteomes" id="UP000014680">
    <property type="component" value="Unassembled WGS sequence"/>
</dbReference>
<feature type="transmembrane region" description="Helical" evidence="11">
    <location>
        <begin position="258"/>
        <end position="279"/>
    </location>
</feature>
<evidence type="ECO:0000256" key="6">
    <source>
        <dbReference type="ARBA" id="ARBA00022989"/>
    </source>
</evidence>
<keyword evidence="4 11" id="KW-0812">Transmembrane</keyword>
<name>A0A0A1U292_ENTIV</name>
<reference evidence="13 14" key="1">
    <citation type="submission" date="2012-10" db="EMBL/GenBank/DDBJ databases">
        <authorList>
            <person name="Zafar N."/>
            <person name="Inman J."/>
            <person name="Hall N."/>
            <person name="Lorenzi H."/>
            <person name="Caler E."/>
        </authorList>
    </citation>
    <scope>NUCLEOTIDE SEQUENCE [LARGE SCALE GENOMIC DNA]</scope>
    <source>
        <strain evidence="13 14">IP1</strain>
    </source>
</reference>
<dbReference type="InterPro" id="IPR000727">
    <property type="entry name" value="T_SNARE_dom"/>
</dbReference>
<evidence type="ECO:0000256" key="9">
    <source>
        <dbReference type="ARBA" id="ARBA00023136"/>
    </source>
</evidence>
<dbReference type="AlphaFoldDB" id="A0A0A1U292"/>
<comment type="similarity">
    <text evidence="2">Belongs to the syntaxin family.</text>
</comment>
<evidence type="ECO:0000313" key="13">
    <source>
        <dbReference type="EMBL" id="ELP88191.1"/>
    </source>
</evidence>
<dbReference type="VEuPathDB" id="AmoebaDB:EIN_224340"/>
<dbReference type="GeneID" id="14887047"/>
<dbReference type="KEGG" id="eiv:EIN_224340"/>
<evidence type="ECO:0000256" key="7">
    <source>
        <dbReference type="ARBA" id="ARBA00023034"/>
    </source>
</evidence>
<evidence type="ECO:0000256" key="11">
    <source>
        <dbReference type="SAM" id="Phobius"/>
    </source>
</evidence>
<dbReference type="GO" id="GO:0005484">
    <property type="term" value="F:SNAP receptor activity"/>
    <property type="evidence" value="ECO:0007669"/>
    <property type="project" value="TreeGrafter"/>
</dbReference>
<keyword evidence="5" id="KW-0653">Protein transport</keyword>
<dbReference type="GO" id="GO:0000139">
    <property type="term" value="C:Golgi membrane"/>
    <property type="evidence" value="ECO:0007669"/>
    <property type="project" value="UniProtKB-SubCell"/>
</dbReference>
<dbReference type="EMBL" id="KB206756">
    <property type="protein sequence ID" value="ELP88191.1"/>
    <property type="molecule type" value="Genomic_DNA"/>
</dbReference>
<keyword evidence="3" id="KW-0813">Transport</keyword>
<dbReference type="GO" id="GO:0006906">
    <property type="term" value="P:vesicle fusion"/>
    <property type="evidence" value="ECO:0007669"/>
    <property type="project" value="TreeGrafter"/>
</dbReference>
<feature type="coiled-coil region" evidence="10">
    <location>
        <begin position="198"/>
        <end position="250"/>
    </location>
</feature>
<dbReference type="GO" id="GO:0000149">
    <property type="term" value="F:SNARE binding"/>
    <property type="evidence" value="ECO:0007669"/>
    <property type="project" value="TreeGrafter"/>
</dbReference>
<accession>A0A0A1U292</accession>
<evidence type="ECO:0000313" key="14">
    <source>
        <dbReference type="Proteomes" id="UP000014680"/>
    </source>
</evidence>
<dbReference type="SMART" id="SM00397">
    <property type="entry name" value="t_SNARE"/>
    <property type="match status" value="1"/>
</dbReference>
<dbReference type="OrthoDB" id="28875at2759"/>
<keyword evidence="6 11" id="KW-1133">Transmembrane helix</keyword>
<proteinExistence type="inferred from homology"/>
<dbReference type="GO" id="GO:0006886">
    <property type="term" value="P:intracellular protein transport"/>
    <property type="evidence" value="ECO:0007669"/>
    <property type="project" value="TreeGrafter"/>
</dbReference>
<dbReference type="OMA" id="DFRRCHA"/>